<keyword evidence="2" id="KW-1185">Reference proteome</keyword>
<organism evidence="2">
    <name type="scientific">Spathaspora passalidarum (strain NRRL Y-27907 / 11-Y1)</name>
    <dbReference type="NCBI Taxonomy" id="619300"/>
    <lineage>
        <taxon>Eukaryota</taxon>
        <taxon>Fungi</taxon>
        <taxon>Dikarya</taxon>
        <taxon>Ascomycota</taxon>
        <taxon>Saccharomycotina</taxon>
        <taxon>Pichiomycetes</taxon>
        <taxon>Debaryomycetaceae</taxon>
        <taxon>Spathaspora</taxon>
    </lineage>
</organism>
<sequence length="469" mass="54134">MSSITMSSEDVASIDEMFIRLPIAQIKQLSHEYNVKIAQTKEDLHTLVGNKYRDLIKIAEDIDSMYSISQASDVQISNLSYKPAKFVSFTHDNYSKFDSMIRKDSAQEARLNSRAIVVRNIINKKLAKLDYKIRSGGSPLIHTSNFIYYAKVYYTIEKSFGDVLENNKSINSQFTTMKDKFKSYLESELSCYNLTDSIVRSTNNDKFRFSQRLTLKELTTNVLQDDYIDEELEEEELEEDEDKFENYELVNSKIESYDLHTLPINNYLISLTILLQTSFEEIVSSFIDIRFKFLQDLIEQVRSNSPEKINFFKIFKYIENTICYIQGYFKSGTSDYFVGLDSVRTPWKASNLTGHRSWFDDTTIRFNLEGYKPITTSVELSQFPTLVFDMINELLTQEETVSGVTNLSSTIFMFHNIMLSLAKLQDSIELSGSTSNLITMISSTDLLPNLLSQVIFKISDSFDMHISQL</sequence>
<evidence type="ECO:0000313" key="1">
    <source>
        <dbReference type="EMBL" id="EGW35172.1"/>
    </source>
</evidence>
<dbReference type="GeneID" id="18869582"/>
<dbReference type="Proteomes" id="UP000000709">
    <property type="component" value="Unassembled WGS sequence"/>
</dbReference>
<dbReference type="OrthoDB" id="46189at2759"/>
<gene>
    <name evidence="1" type="ORF">SPAPADRAFT_131499</name>
</gene>
<dbReference type="eggNOG" id="ENOG502SWM7">
    <property type="taxonomic scope" value="Eukaryota"/>
</dbReference>
<evidence type="ECO:0000313" key="2">
    <source>
        <dbReference type="Proteomes" id="UP000000709"/>
    </source>
</evidence>
<reference evidence="1 2" key="1">
    <citation type="journal article" date="2011" name="Proc. Natl. Acad. Sci. U.S.A.">
        <title>Comparative genomics of xylose-fermenting fungi for enhanced biofuel production.</title>
        <authorList>
            <person name="Wohlbach D.J."/>
            <person name="Kuo A."/>
            <person name="Sato T.K."/>
            <person name="Potts K.M."/>
            <person name="Salamov A.A."/>
            <person name="LaButti K.M."/>
            <person name="Sun H."/>
            <person name="Clum A."/>
            <person name="Pangilinan J.L."/>
            <person name="Lindquist E.A."/>
            <person name="Lucas S."/>
            <person name="Lapidus A."/>
            <person name="Jin M."/>
            <person name="Gunawan C."/>
            <person name="Balan V."/>
            <person name="Dale B.E."/>
            <person name="Jeffries T.W."/>
            <person name="Zinkel R."/>
            <person name="Barry K.W."/>
            <person name="Grigoriev I.V."/>
            <person name="Gasch A.P."/>
        </authorList>
    </citation>
    <scope>NUCLEOTIDE SEQUENCE [LARGE SCALE GENOMIC DNA]</scope>
    <source>
        <strain evidence="2">NRRL Y-27907 / 11-Y1</strain>
    </source>
</reference>
<protein>
    <submittedName>
        <fullName evidence="1">Uncharacterized protein</fullName>
    </submittedName>
</protein>
<dbReference type="Pfam" id="PF08700">
    <property type="entry name" value="VPS51_Exo84_N"/>
    <property type="match status" value="1"/>
</dbReference>
<dbReference type="RefSeq" id="XP_007372584.1">
    <property type="nucleotide sequence ID" value="XM_007372522.1"/>
</dbReference>
<dbReference type="InParanoid" id="G3AG33"/>
<name>G3AG33_SPAPN</name>
<dbReference type="STRING" id="619300.G3AG33"/>
<feature type="non-terminal residue" evidence="1">
    <location>
        <position position="469"/>
    </location>
</feature>
<accession>G3AG33</accession>
<dbReference type="AlphaFoldDB" id="G3AG33"/>
<dbReference type="HOGENOM" id="CLU_552730_0_0_1"/>
<dbReference type="EMBL" id="GL996499">
    <property type="protein sequence ID" value="EGW35172.1"/>
    <property type="molecule type" value="Genomic_DNA"/>
</dbReference>
<proteinExistence type="predicted"/>
<dbReference type="KEGG" id="spaa:SPAPADRAFT_131499"/>